<keyword evidence="1" id="KW-0812">Transmembrane</keyword>
<keyword evidence="1" id="KW-0472">Membrane</keyword>
<evidence type="ECO:0000256" key="1">
    <source>
        <dbReference type="SAM" id="Phobius"/>
    </source>
</evidence>
<sequence>MAIDINAIIIVGTLFVIFGIFLLFDLFKRNEKYAYLAYLVAVIPASTIWGLGYDPVLAFLILVILWDITLLRDTIGVYLKKEKDINEILLYLTLSILILLIISAILPVVNVSLQNYLERMAFFWLPNIHSEVVNFNPSIVLGFKISATLLILLIIIPLIIDIKDEDVPLPVFIIYIGIFIIPFLYISYIWLPEAMGVLTFLFSVVLFFVLLLITRSGKEAK</sequence>
<protein>
    <submittedName>
        <fullName evidence="2">Uncharacterized protein</fullName>
    </submittedName>
</protein>
<feature type="transmembrane region" description="Helical" evidence="1">
    <location>
        <begin position="172"/>
        <end position="191"/>
    </location>
</feature>
<accession>A0A0F9ITB2</accession>
<feature type="transmembrane region" description="Helical" evidence="1">
    <location>
        <begin position="197"/>
        <end position="214"/>
    </location>
</feature>
<evidence type="ECO:0000313" key="2">
    <source>
        <dbReference type="EMBL" id="KKL90307.1"/>
    </source>
</evidence>
<feature type="transmembrane region" description="Helical" evidence="1">
    <location>
        <begin position="139"/>
        <end position="160"/>
    </location>
</feature>
<organism evidence="2">
    <name type="scientific">marine sediment metagenome</name>
    <dbReference type="NCBI Taxonomy" id="412755"/>
    <lineage>
        <taxon>unclassified sequences</taxon>
        <taxon>metagenomes</taxon>
        <taxon>ecological metagenomes</taxon>
    </lineage>
</organism>
<gene>
    <name evidence="2" type="ORF">LCGC14_1906000</name>
</gene>
<proteinExistence type="predicted"/>
<feature type="transmembrane region" description="Helical" evidence="1">
    <location>
        <begin position="88"/>
        <end position="109"/>
    </location>
</feature>
<feature type="transmembrane region" description="Helical" evidence="1">
    <location>
        <begin position="6"/>
        <end position="26"/>
    </location>
</feature>
<dbReference type="EMBL" id="LAZR01020043">
    <property type="protein sequence ID" value="KKL90307.1"/>
    <property type="molecule type" value="Genomic_DNA"/>
</dbReference>
<name>A0A0F9ITB2_9ZZZZ</name>
<feature type="transmembrane region" description="Helical" evidence="1">
    <location>
        <begin position="57"/>
        <end position="79"/>
    </location>
</feature>
<keyword evidence="1" id="KW-1133">Transmembrane helix</keyword>
<comment type="caution">
    <text evidence="2">The sequence shown here is derived from an EMBL/GenBank/DDBJ whole genome shotgun (WGS) entry which is preliminary data.</text>
</comment>
<dbReference type="AlphaFoldDB" id="A0A0F9ITB2"/>
<reference evidence="2" key="1">
    <citation type="journal article" date="2015" name="Nature">
        <title>Complex archaea that bridge the gap between prokaryotes and eukaryotes.</title>
        <authorList>
            <person name="Spang A."/>
            <person name="Saw J.H."/>
            <person name="Jorgensen S.L."/>
            <person name="Zaremba-Niedzwiedzka K."/>
            <person name="Martijn J."/>
            <person name="Lind A.E."/>
            <person name="van Eijk R."/>
            <person name="Schleper C."/>
            <person name="Guy L."/>
            <person name="Ettema T.J."/>
        </authorList>
    </citation>
    <scope>NUCLEOTIDE SEQUENCE</scope>
</reference>
<feature type="transmembrane region" description="Helical" evidence="1">
    <location>
        <begin position="33"/>
        <end position="51"/>
    </location>
</feature>